<keyword evidence="1" id="KW-0472">Membrane</keyword>
<protein>
    <submittedName>
        <fullName evidence="2">Unannotated protein</fullName>
    </submittedName>
</protein>
<feature type="transmembrane region" description="Helical" evidence="1">
    <location>
        <begin position="124"/>
        <end position="145"/>
    </location>
</feature>
<name>A0A6J7H137_9ZZZZ</name>
<keyword evidence="1" id="KW-0812">Transmembrane</keyword>
<dbReference type="AlphaFoldDB" id="A0A6J7H137"/>
<feature type="transmembrane region" description="Helical" evidence="1">
    <location>
        <begin position="196"/>
        <end position="218"/>
    </location>
</feature>
<feature type="transmembrane region" description="Helical" evidence="1">
    <location>
        <begin position="76"/>
        <end position="93"/>
    </location>
</feature>
<accession>A0A6J7H137</accession>
<gene>
    <name evidence="2" type="ORF">UFOPK3472_03136</name>
</gene>
<feature type="transmembrane region" description="Helical" evidence="1">
    <location>
        <begin position="46"/>
        <end position="69"/>
    </location>
</feature>
<feature type="transmembrane region" description="Helical" evidence="1">
    <location>
        <begin position="308"/>
        <end position="325"/>
    </location>
</feature>
<sequence>MRHPAPIGLAVHNSGMSSLAIVLSGLLAGLLSQSDGVDIFGDTSVGGVVFSSGGGGVAVAVILASGLAMLVRRRSILAGLSIAAAICAGVTALMMPSDLAEVVAGGVLLGCTAVRASGVRVRQALSIGSLLVGLLSAGAVEALQHPSIPRRYADYLTESDIGPPVVVPVLCVLVVIAVASAARVDRSDDHVPPERSIRTVGAILLISIGGLLLNMLFVQMLFRAEDGFGGSWYFGLVVVPVLFAAAALLPGRGGILVLAGTAVLLTSTTTAGVGVDVSDGIWVLGLVAITAVAVTVGAALGLRWGRPIVGFATLAVVCTTALFERSPWDNVHYAASLVIFPAAAAYLYVACTPATTTPSTPTPLTIGLAVPVAITVPMVVTYGWTAYTPLTSALHNSTWPSMELWLSTGAAVATVVLAGVGTRFLGRRPLVN</sequence>
<feature type="transmembrane region" description="Helical" evidence="1">
    <location>
        <begin position="256"/>
        <end position="275"/>
    </location>
</feature>
<feature type="transmembrane region" description="Helical" evidence="1">
    <location>
        <begin position="165"/>
        <end position="184"/>
    </location>
</feature>
<feature type="transmembrane region" description="Helical" evidence="1">
    <location>
        <begin position="331"/>
        <end position="351"/>
    </location>
</feature>
<keyword evidence="1" id="KW-1133">Transmembrane helix</keyword>
<feature type="transmembrane region" description="Helical" evidence="1">
    <location>
        <begin position="281"/>
        <end position="301"/>
    </location>
</feature>
<feature type="transmembrane region" description="Helical" evidence="1">
    <location>
        <begin position="404"/>
        <end position="426"/>
    </location>
</feature>
<feature type="transmembrane region" description="Helical" evidence="1">
    <location>
        <begin position="99"/>
        <end position="117"/>
    </location>
</feature>
<proteinExistence type="predicted"/>
<reference evidence="2" key="1">
    <citation type="submission" date="2020-05" db="EMBL/GenBank/DDBJ databases">
        <authorList>
            <person name="Chiriac C."/>
            <person name="Salcher M."/>
            <person name="Ghai R."/>
            <person name="Kavagutti S V."/>
        </authorList>
    </citation>
    <scope>NUCLEOTIDE SEQUENCE</scope>
</reference>
<feature type="transmembrane region" description="Helical" evidence="1">
    <location>
        <begin position="230"/>
        <end position="249"/>
    </location>
</feature>
<evidence type="ECO:0000256" key="1">
    <source>
        <dbReference type="SAM" id="Phobius"/>
    </source>
</evidence>
<evidence type="ECO:0000313" key="2">
    <source>
        <dbReference type="EMBL" id="CAB4912656.1"/>
    </source>
</evidence>
<organism evidence="2">
    <name type="scientific">freshwater metagenome</name>
    <dbReference type="NCBI Taxonomy" id="449393"/>
    <lineage>
        <taxon>unclassified sequences</taxon>
        <taxon>metagenomes</taxon>
        <taxon>ecological metagenomes</taxon>
    </lineage>
</organism>
<dbReference type="EMBL" id="CAFBLX010000284">
    <property type="protein sequence ID" value="CAB4912656.1"/>
    <property type="molecule type" value="Genomic_DNA"/>
</dbReference>
<feature type="transmembrane region" description="Helical" evidence="1">
    <location>
        <begin position="363"/>
        <end position="384"/>
    </location>
</feature>